<dbReference type="PANTHER" id="PTHR22683">
    <property type="entry name" value="SPORULATION PROTEIN RELATED"/>
    <property type="match status" value="1"/>
</dbReference>
<dbReference type="InterPro" id="IPR002543">
    <property type="entry name" value="FtsK_dom"/>
</dbReference>
<dbReference type="InterPro" id="IPR003593">
    <property type="entry name" value="AAA+_ATPase"/>
</dbReference>
<organism evidence="13 14">
    <name type="scientific">Salininema proteolyticum</name>
    <dbReference type="NCBI Taxonomy" id="1607685"/>
    <lineage>
        <taxon>Bacteria</taxon>
        <taxon>Bacillati</taxon>
        <taxon>Actinomycetota</taxon>
        <taxon>Actinomycetes</taxon>
        <taxon>Glycomycetales</taxon>
        <taxon>Glycomycetaceae</taxon>
        <taxon>Salininema</taxon>
    </lineage>
</organism>
<dbReference type="PROSITE" id="PS50901">
    <property type="entry name" value="FTSK"/>
    <property type="match status" value="3"/>
</dbReference>
<evidence type="ECO:0000313" key="14">
    <source>
        <dbReference type="Proteomes" id="UP001595823"/>
    </source>
</evidence>
<keyword evidence="8 11" id="KW-0472">Membrane</keyword>
<dbReference type="SUPFAM" id="SSF52540">
    <property type="entry name" value="P-loop containing nucleoside triphosphate hydrolases"/>
    <property type="match status" value="3"/>
</dbReference>
<reference evidence="14" key="1">
    <citation type="journal article" date="2019" name="Int. J. Syst. Evol. Microbiol.">
        <title>The Global Catalogue of Microorganisms (GCM) 10K type strain sequencing project: providing services to taxonomists for standard genome sequencing and annotation.</title>
        <authorList>
            <consortium name="The Broad Institute Genomics Platform"/>
            <consortium name="The Broad Institute Genome Sequencing Center for Infectious Disease"/>
            <person name="Wu L."/>
            <person name="Ma J."/>
        </authorList>
    </citation>
    <scope>NUCLEOTIDE SEQUENCE [LARGE SCALE GENOMIC DNA]</scope>
    <source>
        <strain evidence="14">IBRC-M 10908</strain>
    </source>
</reference>
<evidence type="ECO:0000259" key="12">
    <source>
        <dbReference type="PROSITE" id="PS50901"/>
    </source>
</evidence>
<feature type="region of interest" description="Disordered" evidence="10">
    <location>
        <begin position="1307"/>
        <end position="1345"/>
    </location>
</feature>
<feature type="transmembrane region" description="Helical" evidence="11">
    <location>
        <begin position="38"/>
        <end position="59"/>
    </location>
</feature>
<evidence type="ECO:0000256" key="6">
    <source>
        <dbReference type="ARBA" id="ARBA00022840"/>
    </source>
</evidence>
<dbReference type="NCBIfam" id="TIGR03924">
    <property type="entry name" value="T7SS_EccC_a"/>
    <property type="match status" value="1"/>
</dbReference>
<feature type="transmembrane region" description="Helical" evidence="11">
    <location>
        <begin position="71"/>
        <end position="92"/>
    </location>
</feature>
<accession>A0ABV8U2E6</accession>
<evidence type="ECO:0000256" key="3">
    <source>
        <dbReference type="ARBA" id="ARBA00022692"/>
    </source>
</evidence>
<dbReference type="InterPro" id="IPR023837">
    <property type="entry name" value="EccCb-like_Actinobacteria"/>
</dbReference>
<feature type="domain" description="FtsK" evidence="12">
    <location>
        <begin position="1127"/>
        <end position="1311"/>
    </location>
</feature>
<dbReference type="SMART" id="SM00382">
    <property type="entry name" value="AAA"/>
    <property type="match status" value="2"/>
</dbReference>
<keyword evidence="5 9" id="KW-0547">Nucleotide-binding</keyword>
<comment type="subcellular location">
    <subcellularLocation>
        <location evidence="1">Cell membrane</location>
        <topology evidence="1">Multi-pass membrane protein</topology>
    </subcellularLocation>
</comment>
<dbReference type="InterPro" id="IPR023836">
    <property type="entry name" value="EccCa-like_Actinobacteria"/>
</dbReference>
<keyword evidence="6 9" id="KW-0067">ATP-binding</keyword>
<proteinExistence type="predicted"/>
<dbReference type="Proteomes" id="UP001595823">
    <property type="component" value="Unassembled WGS sequence"/>
</dbReference>
<feature type="binding site" evidence="9">
    <location>
        <begin position="858"/>
        <end position="865"/>
    </location>
    <ligand>
        <name>ATP</name>
        <dbReference type="ChEBI" id="CHEBI:30616"/>
    </ligand>
</feature>
<keyword evidence="7 11" id="KW-1133">Transmembrane helix</keyword>
<dbReference type="RefSeq" id="WP_380624065.1">
    <property type="nucleotide sequence ID" value="NZ_JBHSDK010000028.1"/>
</dbReference>
<dbReference type="Gene3D" id="3.40.50.300">
    <property type="entry name" value="P-loop containing nucleotide triphosphate hydrolases"/>
    <property type="match status" value="4"/>
</dbReference>
<dbReference type="EMBL" id="JBHSDK010000028">
    <property type="protein sequence ID" value="MFC4337261.1"/>
    <property type="molecule type" value="Genomic_DNA"/>
</dbReference>
<feature type="domain" description="FtsK" evidence="12">
    <location>
        <begin position="469"/>
        <end position="669"/>
    </location>
</feature>
<keyword evidence="4" id="KW-0677">Repeat</keyword>
<dbReference type="InterPro" id="IPR050206">
    <property type="entry name" value="FtsK/SpoIIIE/SftA"/>
</dbReference>
<name>A0ABV8U2E6_9ACTN</name>
<dbReference type="PANTHER" id="PTHR22683:SF1">
    <property type="entry name" value="TYPE VII SECRETION SYSTEM PROTEIN ESSC"/>
    <property type="match status" value="1"/>
</dbReference>
<evidence type="ECO:0000256" key="7">
    <source>
        <dbReference type="ARBA" id="ARBA00022989"/>
    </source>
</evidence>
<evidence type="ECO:0000256" key="10">
    <source>
        <dbReference type="SAM" id="MobiDB-lite"/>
    </source>
</evidence>
<feature type="domain" description="FtsK" evidence="12">
    <location>
        <begin position="840"/>
        <end position="1031"/>
    </location>
</feature>
<keyword evidence="14" id="KW-1185">Reference proteome</keyword>
<feature type="region of interest" description="Disordered" evidence="10">
    <location>
        <begin position="403"/>
        <end position="423"/>
    </location>
</feature>
<comment type="caution">
    <text evidence="13">The sequence shown here is derived from an EMBL/GenBank/DDBJ whole genome shotgun (WGS) entry which is preliminary data.</text>
</comment>
<evidence type="ECO:0000256" key="2">
    <source>
        <dbReference type="ARBA" id="ARBA00022475"/>
    </source>
</evidence>
<feature type="binding site" evidence="9">
    <location>
        <begin position="1144"/>
        <end position="1151"/>
    </location>
    <ligand>
        <name>ATP</name>
        <dbReference type="ChEBI" id="CHEBI:30616"/>
    </ligand>
</feature>
<keyword evidence="2" id="KW-1003">Cell membrane</keyword>
<dbReference type="NCBIfam" id="TIGR03925">
    <property type="entry name" value="T7SS_EccC_b"/>
    <property type="match status" value="1"/>
</dbReference>
<gene>
    <name evidence="13" type="primary">eccCa</name>
    <name evidence="13" type="ORF">ACFPET_18830</name>
</gene>
<evidence type="ECO:0000256" key="11">
    <source>
        <dbReference type="SAM" id="Phobius"/>
    </source>
</evidence>
<dbReference type="InterPro" id="IPR027417">
    <property type="entry name" value="P-loop_NTPase"/>
</dbReference>
<evidence type="ECO:0000256" key="1">
    <source>
        <dbReference type="ARBA" id="ARBA00004651"/>
    </source>
</evidence>
<evidence type="ECO:0000256" key="8">
    <source>
        <dbReference type="ARBA" id="ARBA00023136"/>
    </source>
</evidence>
<evidence type="ECO:0000256" key="9">
    <source>
        <dbReference type="PROSITE-ProRule" id="PRU00289"/>
    </source>
</evidence>
<protein>
    <submittedName>
        <fullName evidence="13">Type VII secretion protein EccCa</fullName>
    </submittedName>
</protein>
<evidence type="ECO:0000256" key="5">
    <source>
        <dbReference type="ARBA" id="ARBA00022741"/>
    </source>
</evidence>
<evidence type="ECO:0000256" key="4">
    <source>
        <dbReference type="ARBA" id="ARBA00022737"/>
    </source>
</evidence>
<dbReference type="Pfam" id="PF01580">
    <property type="entry name" value="FtsK_SpoIIIE"/>
    <property type="match status" value="2"/>
</dbReference>
<sequence length="1345" mass="149172">MTTKIFRRQKRKYGPQMPRGEIILESPPDMPEAQPKNLAQYLMVIPMVAGGLSMMLMMSRRGMRGGENNELMMIAGGLMGVSMMGMMITNIAGGRNNKKAEFDAERRDFMRYLSQVRRRARNGAEKQWRSTRWIMPDPKALWSLVGTRRMWERRRNDDDAWLSRVGVGKHRLSMKIVPPETKPVEDLEPMSSIALRRFVAAHSSVHDMPRALNITHAAIHVMRGNRDVIGANLRAQLCHLATMHSPDDLAIAVIASPERLPDWHWLKWLPHNQHPSEKDGAGETRLLFHGSDEAEKAMRDMLQGRPSWSPGASAPDDMPHVVFVVDDGDLDLGGAIGSGSLAGTTLFNFRGELPRKAGPRFKLVEYDTEVTTRQNNKTRKLGVPDQLSVGEAEGIARTMSKWRASSGGSVAAGGGDVDPAEMEESPLAKPTDFVHLMGFDPDEMDPRIHWKDKPIPEFMKIPIGPGADGAPVEIDFKEAAQNGMGPHGLLIGATGSGKSEVLRTFVGALAASHSSDELNFILVDFKGGATFASLDVMPHTSAVITNLADEVSLVDRMADAIEGELLRRMEVLRAAGNFTNRWEYEKARRNGADIDPMPALMIVADEFSEMLVAKPEFINVFLQIGRIGRSIGVHMLLASQRLEEGKLKGLDTFLSYRIALRTFSAAESRTVIGSGDAYELPQAPGHGYLQVATEGLVRFRAAYVGGDYKRQVTMTTSKAQRQEAVKHKVQRFLPGHVELPPEPEVEEVEEKEDPNAGQKILDEEGQPLSQLEVVVKHVQGQGRPAHKVWLPPFDKPPALNELLPPLEADPKRGLSAPNFPLNSKVTAVLGEEDRPREQKRVPFTVDFSGAGGSAAIIGGAQSGKSTMLRTLITSMSLLHTPEEVQFYCLDFGGGTLRGVKDLPHVAGVFGRRDVEGIRRTFQEVGMILNEREEYFSNAGIDGIGTFRRGKQQGKFQEDKRGDIFLVIDNWLTVRDDFDEFVDDVRSIGNRGLAYGIHVLVTASRWGDIRMNMRDMFGTKLELKLSDNMESEVDRKLQLNVPKNRPGRGLTLNKLHSMVAAPRIDGIQDADDLAPGIDDLVKRVKQAWPGKPCPQLRLLPRRMPPEEMYEVVDRKRPGIPIGINEAGLKPVYWDPSADPHMMIFGDAECGKTNLLRWVGKYIQDNYGPKEAKVLNIDLRRGMLEQITKPTLLDYVMSQDKLKKAIEGITPLIEKRLPGDDVTPQQLRDKSWWTGPELFVIINDFETTGAGRTNPLSKFADFIPQGADIGFHFVVARRMAGAGRSGSDPILGKMKDGESPVLVMSGKKEEGAVVGKLRPSPQPPGRGTWVTRREGEQLIHTPMMPEL</sequence>
<feature type="binding site" evidence="9">
    <location>
        <begin position="492"/>
        <end position="499"/>
    </location>
    <ligand>
        <name>ATP</name>
        <dbReference type="ChEBI" id="CHEBI:30616"/>
    </ligand>
</feature>
<evidence type="ECO:0000313" key="13">
    <source>
        <dbReference type="EMBL" id="MFC4337261.1"/>
    </source>
</evidence>
<keyword evidence="3 11" id="KW-0812">Transmembrane</keyword>